<evidence type="ECO:0000313" key="2">
    <source>
        <dbReference type="Proteomes" id="UP000499080"/>
    </source>
</evidence>
<keyword evidence="2" id="KW-1185">Reference proteome</keyword>
<dbReference type="Proteomes" id="UP000499080">
    <property type="component" value="Unassembled WGS sequence"/>
</dbReference>
<name>A0A4Y2GUW7_ARAVE</name>
<gene>
    <name evidence="1" type="ORF">AVEN_97668_1</name>
</gene>
<organism evidence="1 2">
    <name type="scientific">Araneus ventricosus</name>
    <name type="common">Orbweaver spider</name>
    <name type="synonym">Epeira ventricosa</name>
    <dbReference type="NCBI Taxonomy" id="182803"/>
    <lineage>
        <taxon>Eukaryota</taxon>
        <taxon>Metazoa</taxon>
        <taxon>Ecdysozoa</taxon>
        <taxon>Arthropoda</taxon>
        <taxon>Chelicerata</taxon>
        <taxon>Arachnida</taxon>
        <taxon>Araneae</taxon>
        <taxon>Araneomorphae</taxon>
        <taxon>Entelegynae</taxon>
        <taxon>Araneoidea</taxon>
        <taxon>Araneidae</taxon>
        <taxon>Araneus</taxon>
    </lineage>
</organism>
<sequence>MIQLESASWNGTHGKIIERYVTFLSSTLAKHQQELEYQQYFEIKIYLQDNQVPLLESLKKLAIEFTLENKTPPETPAPLQDNTFEDVGPPIYDLACNRPNTRRVFSGIGFRTWNPPAQSRNPTTRPPCPHKTFEIPLESNIYNWYIRK</sequence>
<proteinExistence type="predicted"/>
<accession>A0A4Y2GUW7</accession>
<comment type="caution">
    <text evidence="1">The sequence shown here is derived from an EMBL/GenBank/DDBJ whole genome shotgun (WGS) entry which is preliminary data.</text>
</comment>
<evidence type="ECO:0000313" key="1">
    <source>
        <dbReference type="EMBL" id="GBM57560.1"/>
    </source>
</evidence>
<dbReference type="EMBL" id="BGPR01001598">
    <property type="protein sequence ID" value="GBM57560.1"/>
    <property type="molecule type" value="Genomic_DNA"/>
</dbReference>
<protein>
    <submittedName>
        <fullName evidence="1">Uncharacterized protein</fullName>
    </submittedName>
</protein>
<reference evidence="1 2" key="1">
    <citation type="journal article" date="2019" name="Sci. Rep.">
        <title>Orb-weaving spider Araneus ventricosus genome elucidates the spidroin gene catalogue.</title>
        <authorList>
            <person name="Kono N."/>
            <person name="Nakamura H."/>
            <person name="Ohtoshi R."/>
            <person name="Moran D.A.P."/>
            <person name="Shinohara A."/>
            <person name="Yoshida Y."/>
            <person name="Fujiwara M."/>
            <person name="Mori M."/>
            <person name="Tomita M."/>
            <person name="Arakawa K."/>
        </authorList>
    </citation>
    <scope>NUCLEOTIDE SEQUENCE [LARGE SCALE GENOMIC DNA]</scope>
</reference>
<dbReference type="AlphaFoldDB" id="A0A4Y2GUW7"/>